<dbReference type="InterPro" id="IPR037523">
    <property type="entry name" value="VOC_core"/>
</dbReference>
<proteinExistence type="predicted"/>
<organism evidence="2 3">
    <name type="scientific">Pandoraea iniqua</name>
    <dbReference type="NCBI Taxonomy" id="2508288"/>
    <lineage>
        <taxon>Bacteria</taxon>
        <taxon>Pseudomonadati</taxon>
        <taxon>Pseudomonadota</taxon>
        <taxon>Betaproteobacteria</taxon>
        <taxon>Burkholderiales</taxon>
        <taxon>Burkholderiaceae</taxon>
        <taxon>Pandoraea</taxon>
    </lineage>
</organism>
<name>A0A5E4YMI5_9BURK</name>
<dbReference type="PANTHER" id="PTHR36503">
    <property type="entry name" value="BLR2520 PROTEIN"/>
    <property type="match status" value="1"/>
</dbReference>
<evidence type="ECO:0000313" key="3">
    <source>
        <dbReference type="Proteomes" id="UP000333828"/>
    </source>
</evidence>
<dbReference type="EMBL" id="CABPSI010000006">
    <property type="protein sequence ID" value="VVE52694.1"/>
    <property type="molecule type" value="Genomic_DNA"/>
</dbReference>
<dbReference type="PROSITE" id="PS51819">
    <property type="entry name" value="VOC"/>
    <property type="match status" value="1"/>
</dbReference>
<dbReference type="PANTHER" id="PTHR36503:SF3">
    <property type="entry name" value="BLR0126 PROTEIN"/>
    <property type="match status" value="1"/>
</dbReference>
<dbReference type="InterPro" id="IPR004360">
    <property type="entry name" value="Glyas_Fos-R_dOase_dom"/>
</dbReference>
<dbReference type="Gene3D" id="3.30.720.120">
    <property type="match status" value="1"/>
</dbReference>
<accession>A0A5E4YMI5</accession>
<feature type="domain" description="VOC" evidence="1">
    <location>
        <begin position="8"/>
        <end position="135"/>
    </location>
</feature>
<sequence length="142" mass="15869">MSDPRPSHVPWLTPYLTVRDARASATFYEQAFGFTVHNTMDDDGAVMHVEMFYQGELILMFAPEGAFASAARSPRTSGVEAPQSFYVFTEDVDALYARATAAGAKGLMPPEDQFWGDRFCQLEDIDGYRWGFARPVAPRACR</sequence>
<dbReference type="Pfam" id="PF00903">
    <property type="entry name" value="Glyoxalase"/>
    <property type="match status" value="1"/>
</dbReference>
<dbReference type="RefSeq" id="WP_150686192.1">
    <property type="nucleotide sequence ID" value="NZ_CABPSF010000008.1"/>
</dbReference>
<dbReference type="AlphaFoldDB" id="A0A5E4YMI5"/>
<protein>
    <submittedName>
        <fullName evidence="2">Glyoxalase</fullName>
    </submittedName>
</protein>
<evidence type="ECO:0000259" key="1">
    <source>
        <dbReference type="PROSITE" id="PS51819"/>
    </source>
</evidence>
<dbReference type="Proteomes" id="UP000333828">
    <property type="component" value="Unassembled WGS sequence"/>
</dbReference>
<evidence type="ECO:0000313" key="2">
    <source>
        <dbReference type="EMBL" id="VVE52694.1"/>
    </source>
</evidence>
<dbReference type="InterPro" id="IPR029068">
    <property type="entry name" value="Glyas_Bleomycin-R_OHBP_Dase"/>
</dbReference>
<dbReference type="Gene3D" id="3.30.720.110">
    <property type="match status" value="1"/>
</dbReference>
<gene>
    <name evidence="2" type="ORF">PIN31115_04775</name>
</gene>
<dbReference type="SUPFAM" id="SSF54593">
    <property type="entry name" value="Glyoxalase/Bleomycin resistance protein/Dihydroxybiphenyl dioxygenase"/>
    <property type="match status" value="1"/>
</dbReference>
<keyword evidence="3" id="KW-1185">Reference proteome</keyword>
<reference evidence="2 3" key="1">
    <citation type="submission" date="2019-08" db="EMBL/GenBank/DDBJ databases">
        <authorList>
            <person name="Peeters C."/>
        </authorList>
    </citation>
    <scope>NUCLEOTIDE SEQUENCE [LARGE SCALE GENOMIC DNA]</scope>
    <source>
        <strain evidence="2 3">LMG 31115</strain>
    </source>
</reference>